<dbReference type="GO" id="GO:0006511">
    <property type="term" value="P:ubiquitin-dependent protein catabolic process"/>
    <property type="evidence" value="ECO:0007669"/>
    <property type="project" value="InterPro"/>
</dbReference>
<evidence type="ECO:0000313" key="3">
    <source>
        <dbReference type="EMBL" id="CAE0233864.1"/>
    </source>
</evidence>
<dbReference type="PANTHER" id="PTHR11165">
    <property type="entry name" value="SKP1"/>
    <property type="match status" value="1"/>
</dbReference>
<dbReference type="InterPro" id="IPR011333">
    <property type="entry name" value="SKP1/BTB/POZ_sf"/>
</dbReference>
<dbReference type="InterPro" id="IPR001232">
    <property type="entry name" value="SKP1-like"/>
</dbReference>
<dbReference type="InterPro" id="IPR036296">
    <property type="entry name" value="SKP1-like_dim_sf"/>
</dbReference>
<protein>
    <submittedName>
        <fullName evidence="3">Uncharacterized protein</fullName>
    </submittedName>
</protein>
<dbReference type="Gene3D" id="3.30.710.10">
    <property type="entry name" value="Potassium Channel Kv1.1, Chain A"/>
    <property type="match status" value="1"/>
</dbReference>
<gene>
    <name evidence="3" type="ORF">SRAS04492_LOCUS5666</name>
</gene>
<reference evidence="3" key="1">
    <citation type="submission" date="2021-01" db="EMBL/GenBank/DDBJ databases">
        <authorList>
            <person name="Corre E."/>
            <person name="Pelletier E."/>
            <person name="Niang G."/>
            <person name="Scheremetjew M."/>
            <person name="Finn R."/>
            <person name="Kale V."/>
            <person name="Holt S."/>
            <person name="Cochrane G."/>
            <person name="Meng A."/>
            <person name="Brown T."/>
            <person name="Cohen L."/>
        </authorList>
    </citation>
    <scope>NUCLEOTIDE SEQUENCE</scope>
    <source>
        <strain evidence="3">Ras09</strain>
    </source>
</reference>
<dbReference type="EMBL" id="HBIA01011173">
    <property type="protein sequence ID" value="CAE0233864.1"/>
    <property type="molecule type" value="Transcribed_RNA"/>
</dbReference>
<dbReference type="SMART" id="SM00512">
    <property type="entry name" value="Skp1"/>
    <property type="match status" value="1"/>
</dbReference>
<dbReference type="AlphaFoldDB" id="A0A7S3CRP8"/>
<organism evidence="3">
    <name type="scientific">Strombidium rassoulzadegani</name>
    <dbReference type="NCBI Taxonomy" id="1082188"/>
    <lineage>
        <taxon>Eukaryota</taxon>
        <taxon>Sar</taxon>
        <taxon>Alveolata</taxon>
        <taxon>Ciliophora</taxon>
        <taxon>Intramacronucleata</taxon>
        <taxon>Spirotrichea</taxon>
        <taxon>Oligotrichia</taxon>
        <taxon>Strombidiidae</taxon>
        <taxon>Strombidium</taxon>
    </lineage>
</organism>
<evidence type="ECO:0000256" key="1">
    <source>
        <dbReference type="ARBA" id="ARBA00009993"/>
    </source>
</evidence>
<name>A0A7S3CRP8_9SPIT</name>
<keyword evidence="2" id="KW-0833">Ubl conjugation pathway</keyword>
<dbReference type="SUPFAM" id="SSF54695">
    <property type="entry name" value="POZ domain"/>
    <property type="match status" value="1"/>
</dbReference>
<evidence type="ECO:0000256" key="2">
    <source>
        <dbReference type="ARBA" id="ARBA00022786"/>
    </source>
</evidence>
<sequence length="224" mass="25779">MEGGDQNQTETHLSSERVLEADPNSIIVVTRDSVKIKLDKRIGQMSEIIQNAIGDFDGLEETTEEIPLYMVDSKEMILIRDYCEHFNFNKPNFDSCIPITVPEGKRDQWITDPWELNFIESLSLDELMQLLKAANYLNVPALLELCCASVASIFKGADFEKQKKERDIFNCPVQTQTPPLMEVNQEYTASGPNIKYNEQQDRQLMIMYPWILQDFSDTLSENNK</sequence>
<dbReference type="SUPFAM" id="SSF81382">
    <property type="entry name" value="Skp1 dimerisation domain-like"/>
    <property type="match status" value="1"/>
</dbReference>
<proteinExistence type="inferred from homology"/>
<dbReference type="InterPro" id="IPR016897">
    <property type="entry name" value="SKP1"/>
</dbReference>
<accession>A0A7S3CRP8</accession>
<comment type="similarity">
    <text evidence="1">Belongs to the SKP1 family.</text>
</comment>